<feature type="domain" description="HTH lysR-type" evidence="5">
    <location>
        <begin position="1"/>
        <end position="58"/>
    </location>
</feature>
<dbReference type="GO" id="GO:0005829">
    <property type="term" value="C:cytosol"/>
    <property type="evidence" value="ECO:0007669"/>
    <property type="project" value="TreeGrafter"/>
</dbReference>
<keyword evidence="4" id="KW-0804">Transcription</keyword>
<reference evidence="6 7" key="1">
    <citation type="submission" date="2019-12" db="EMBL/GenBank/DDBJ databases">
        <title>Genomic-based taxomic classification of the family Erythrobacteraceae.</title>
        <authorList>
            <person name="Xu L."/>
        </authorList>
    </citation>
    <scope>NUCLEOTIDE SEQUENCE [LARGE SCALE GENOMIC DNA]</scope>
    <source>
        <strain evidence="6 7">M0322</strain>
    </source>
</reference>
<protein>
    <submittedName>
        <fullName evidence="6">LysR family transcriptional regulator</fullName>
    </submittedName>
</protein>
<dbReference type="GO" id="GO:0003677">
    <property type="term" value="F:DNA binding"/>
    <property type="evidence" value="ECO:0007669"/>
    <property type="project" value="UniProtKB-KW"/>
</dbReference>
<dbReference type="InterPro" id="IPR036390">
    <property type="entry name" value="WH_DNA-bd_sf"/>
</dbReference>
<dbReference type="PANTHER" id="PTHR30419">
    <property type="entry name" value="HTH-TYPE TRANSCRIPTIONAL REGULATOR YBHD"/>
    <property type="match status" value="1"/>
</dbReference>
<evidence type="ECO:0000259" key="5">
    <source>
        <dbReference type="PROSITE" id="PS50931"/>
    </source>
</evidence>
<dbReference type="SUPFAM" id="SSF53850">
    <property type="entry name" value="Periplasmic binding protein-like II"/>
    <property type="match status" value="1"/>
</dbReference>
<dbReference type="Gene3D" id="1.10.10.10">
    <property type="entry name" value="Winged helix-like DNA-binding domain superfamily/Winged helix DNA-binding domain"/>
    <property type="match status" value="1"/>
</dbReference>
<dbReference type="InterPro" id="IPR005119">
    <property type="entry name" value="LysR_subst-bd"/>
</dbReference>
<name>A0A844YT63_9SPHN</name>
<dbReference type="EMBL" id="WTYV01000001">
    <property type="protein sequence ID" value="MXO70206.1"/>
    <property type="molecule type" value="Genomic_DNA"/>
</dbReference>
<dbReference type="Pfam" id="PF00126">
    <property type="entry name" value="HTH_1"/>
    <property type="match status" value="1"/>
</dbReference>
<sequence>MQLQHLRYFVALAKTRHFAAAASQCGVSQPTLSAGLAALEHELGKRLVERDRRFIGLTGEGEAILPWAEQALGAVRGLTQAAGSSTQALTGEFRLYTIPAAQPLVGPFGEALLAAYPGLTLAVTSGTSREIEQGLAVNEFDAGLTYLDHEPAANMLTAPLHAEQFVAIARSGTLLDKHKAVTWQELAALPLCLLHQGMQNRRILDRLFAQHDLAVTPRVIADNYVSMFALVRSGKFVSIVPDAYAGMLAGLGWCHFVPIKPAAATRRLGLMVLNRDPLGQMARAGLAVAQQLEAASLIEEFYHTP</sequence>
<dbReference type="PRINTS" id="PR00039">
    <property type="entry name" value="HTHLYSR"/>
</dbReference>
<keyword evidence="3" id="KW-0238">DNA-binding</keyword>
<keyword evidence="7" id="KW-1185">Reference proteome</keyword>
<dbReference type="FunFam" id="1.10.10.10:FF:000001">
    <property type="entry name" value="LysR family transcriptional regulator"/>
    <property type="match status" value="1"/>
</dbReference>
<keyword evidence="2" id="KW-0805">Transcription regulation</keyword>
<dbReference type="PROSITE" id="PS50931">
    <property type="entry name" value="HTH_LYSR"/>
    <property type="match status" value="1"/>
</dbReference>
<evidence type="ECO:0000256" key="1">
    <source>
        <dbReference type="ARBA" id="ARBA00009437"/>
    </source>
</evidence>
<dbReference type="AlphaFoldDB" id="A0A844YT63"/>
<dbReference type="Pfam" id="PF03466">
    <property type="entry name" value="LysR_substrate"/>
    <property type="match status" value="1"/>
</dbReference>
<dbReference type="SUPFAM" id="SSF46785">
    <property type="entry name" value="Winged helix' DNA-binding domain"/>
    <property type="match status" value="1"/>
</dbReference>
<organism evidence="6 7">
    <name type="scientific">Alteraurantiacibacter buctensis</name>
    <dbReference type="NCBI Taxonomy" id="1503981"/>
    <lineage>
        <taxon>Bacteria</taxon>
        <taxon>Pseudomonadati</taxon>
        <taxon>Pseudomonadota</taxon>
        <taxon>Alphaproteobacteria</taxon>
        <taxon>Sphingomonadales</taxon>
        <taxon>Erythrobacteraceae</taxon>
        <taxon>Alteraurantiacibacter</taxon>
    </lineage>
</organism>
<dbReference type="Gene3D" id="3.40.190.290">
    <property type="match status" value="1"/>
</dbReference>
<accession>A0A844YT63</accession>
<dbReference type="InterPro" id="IPR000847">
    <property type="entry name" value="LysR_HTH_N"/>
</dbReference>
<evidence type="ECO:0000256" key="3">
    <source>
        <dbReference type="ARBA" id="ARBA00023125"/>
    </source>
</evidence>
<comment type="caution">
    <text evidence="6">The sequence shown here is derived from an EMBL/GenBank/DDBJ whole genome shotgun (WGS) entry which is preliminary data.</text>
</comment>
<evidence type="ECO:0000256" key="4">
    <source>
        <dbReference type="ARBA" id="ARBA00023163"/>
    </source>
</evidence>
<evidence type="ECO:0000313" key="6">
    <source>
        <dbReference type="EMBL" id="MXO70206.1"/>
    </source>
</evidence>
<dbReference type="InterPro" id="IPR036388">
    <property type="entry name" value="WH-like_DNA-bd_sf"/>
</dbReference>
<dbReference type="GO" id="GO:0003700">
    <property type="term" value="F:DNA-binding transcription factor activity"/>
    <property type="evidence" value="ECO:0007669"/>
    <property type="project" value="InterPro"/>
</dbReference>
<dbReference type="RefSeq" id="WP_160770150.1">
    <property type="nucleotide sequence ID" value="NZ_WTYV01000001.1"/>
</dbReference>
<dbReference type="Proteomes" id="UP000466966">
    <property type="component" value="Unassembled WGS sequence"/>
</dbReference>
<evidence type="ECO:0000313" key="7">
    <source>
        <dbReference type="Proteomes" id="UP000466966"/>
    </source>
</evidence>
<proteinExistence type="inferred from homology"/>
<dbReference type="OrthoDB" id="8479870at2"/>
<comment type="similarity">
    <text evidence="1">Belongs to the LysR transcriptional regulatory family.</text>
</comment>
<dbReference type="PANTHER" id="PTHR30419:SF31">
    <property type="entry name" value="BLR3139 PROTEIN"/>
    <property type="match status" value="1"/>
</dbReference>
<dbReference type="InterPro" id="IPR050950">
    <property type="entry name" value="HTH-type_LysR_regulators"/>
</dbReference>
<dbReference type="CDD" id="cd05466">
    <property type="entry name" value="PBP2_LTTR_substrate"/>
    <property type="match status" value="1"/>
</dbReference>
<gene>
    <name evidence="6" type="ORF">GRI99_00995</name>
</gene>
<evidence type="ECO:0000256" key="2">
    <source>
        <dbReference type="ARBA" id="ARBA00023015"/>
    </source>
</evidence>